<dbReference type="VEuPathDB" id="FungiDB:Malapachy_2690"/>
<dbReference type="GeneID" id="28729053"/>
<dbReference type="STRING" id="77020.A0A0M8MWL6"/>
<evidence type="ECO:0000256" key="3">
    <source>
        <dbReference type="ARBA" id="ARBA00001954"/>
    </source>
</evidence>
<evidence type="ECO:0000313" key="15">
    <source>
        <dbReference type="EMBL" id="KOS15784.1"/>
    </source>
</evidence>
<evidence type="ECO:0000256" key="13">
    <source>
        <dbReference type="SAM" id="MobiDB-lite"/>
    </source>
</evidence>
<dbReference type="GO" id="GO:0000398">
    <property type="term" value="P:mRNA splicing, via spliceosome"/>
    <property type="evidence" value="ECO:0007669"/>
    <property type="project" value="TreeGrafter"/>
</dbReference>
<proteinExistence type="inferred from homology"/>
<dbReference type="GO" id="GO:0046872">
    <property type="term" value="F:metal ion binding"/>
    <property type="evidence" value="ECO:0007669"/>
    <property type="project" value="UniProtKB-KW"/>
</dbReference>
<evidence type="ECO:0000256" key="10">
    <source>
        <dbReference type="ARBA" id="ARBA00023004"/>
    </source>
</evidence>
<evidence type="ECO:0000256" key="2">
    <source>
        <dbReference type="ARBA" id="ARBA00001947"/>
    </source>
</evidence>
<sequence>MKIAVEGCCHGELDRIYDAILEEERISQQPVDLVLLCGDIQALRNEGDLASLAVPTKYQRLGDFHKYYAGEKVAPILTLVIGGNHEASNYMWELFYGGWIAPNIYYMGAAGCVEVNGIPIAAASGIFKNDDYQRGRFERQPFSAGDMRSIYHTRQFEITKLAMLSRPTVFMSHDWPNGVEQYGDVQALLRAKPFFREEVYSSSLGSPPLQMLLNELQPRYWFSAHLHVEFAAHVVHGVMPQASHASISDNPEAINVDDDSDEELPPTPSVVQPQSITDFLALGKCTSKGGYLHVRTERNSFQFFEIPTSTDTLTQGRREVSLTYHKPWLAITQALDPYFSFHRTQKPLPLPTDPNLQNAVHEAMQKIDAQLATAEGNPLDIRIAQPFTRTAPTQSEYAQQSRKSIRTFLCKNLLTLDPYKNPQTEAFCQLAGIPNRINSFVTKQSTRPNSMSSSAQCVATPAAETQNEIRLIHAVGSQLKRKRD</sequence>
<evidence type="ECO:0000313" key="16">
    <source>
        <dbReference type="Proteomes" id="UP000037751"/>
    </source>
</evidence>
<keyword evidence="6" id="KW-0507">mRNA processing</keyword>
<dbReference type="Pfam" id="PF00149">
    <property type="entry name" value="Metallophos"/>
    <property type="match status" value="1"/>
</dbReference>
<evidence type="ECO:0000256" key="7">
    <source>
        <dbReference type="ARBA" id="ARBA00022723"/>
    </source>
</evidence>
<comment type="cofactor">
    <cofactor evidence="3">
        <name>Fe(2+)</name>
        <dbReference type="ChEBI" id="CHEBI:29033"/>
    </cofactor>
</comment>
<dbReference type="InterPro" id="IPR041816">
    <property type="entry name" value="Dbr1_N"/>
</dbReference>
<feature type="compositionally biased region" description="Acidic residues" evidence="13">
    <location>
        <begin position="255"/>
        <end position="264"/>
    </location>
</feature>
<gene>
    <name evidence="15" type="ORF">Malapachy_2690</name>
</gene>
<comment type="caution">
    <text evidence="15">The sequence shown here is derived from an EMBL/GenBank/DDBJ whole genome shotgun (WGS) entry which is preliminary data.</text>
</comment>
<dbReference type="PANTHER" id="PTHR12849">
    <property type="entry name" value="RNA LARIAT DEBRANCHING ENZYME"/>
    <property type="match status" value="1"/>
</dbReference>
<protein>
    <submittedName>
        <fullName evidence="15">Rna lariat debranching enzyme</fullName>
    </submittedName>
</protein>
<feature type="domain" description="Lariat debranching enzyme C-terminal" evidence="14">
    <location>
        <begin position="264"/>
        <end position="437"/>
    </location>
</feature>
<evidence type="ECO:0000256" key="6">
    <source>
        <dbReference type="ARBA" id="ARBA00022664"/>
    </source>
</evidence>
<reference evidence="15 16" key="1">
    <citation type="submission" date="2015-07" db="EMBL/GenBank/DDBJ databases">
        <title>Draft Genome Sequence of Malassezia furfur CBS1878 and Malassezia pachydermatis CBS1879.</title>
        <authorList>
            <person name="Triana S."/>
            <person name="Ohm R."/>
            <person name="Gonzalez A."/>
            <person name="DeCock H."/>
            <person name="Restrepo S."/>
            <person name="Celis A."/>
        </authorList>
    </citation>
    <scope>NUCLEOTIDE SEQUENCE [LARGE SCALE GENOMIC DNA]</scope>
    <source>
        <strain evidence="15 16">CBS 1879</strain>
    </source>
</reference>
<comment type="cofactor">
    <cofactor evidence="2">
        <name>Zn(2+)</name>
        <dbReference type="ChEBI" id="CHEBI:29105"/>
    </cofactor>
</comment>
<keyword evidence="10" id="KW-0408">Iron</keyword>
<dbReference type="Pfam" id="PF05011">
    <property type="entry name" value="DBR1"/>
    <property type="match status" value="1"/>
</dbReference>
<dbReference type="GO" id="GO:0005634">
    <property type="term" value="C:nucleus"/>
    <property type="evidence" value="ECO:0007669"/>
    <property type="project" value="UniProtKB-SubCell"/>
</dbReference>
<dbReference type="GO" id="GO:0008419">
    <property type="term" value="F:RNA lariat debranching enzyme activity"/>
    <property type="evidence" value="ECO:0007669"/>
    <property type="project" value="TreeGrafter"/>
</dbReference>
<evidence type="ECO:0000256" key="1">
    <source>
        <dbReference type="ARBA" id="ARBA00001936"/>
    </source>
</evidence>
<comment type="cofactor">
    <cofactor evidence="1">
        <name>Mn(2+)</name>
        <dbReference type="ChEBI" id="CHEBI:29035"/>
    </cofactor>
</comment>
<evidence type="ECO:0000259" key="14">
    <source>
        <dbReference type="SMART" id="SM01124"/>
    </source>
</evidence>
<dbReference type="SMART" id="SM01124">
    <property type="entry name" value="DBR1"/>
    <property type="match status" value="1"/>
</dbReference>
<dbReference type="AlphaFoldDB" id="A0A0M8MWL6"/>
<dbReference type="SUPFAM" id="SSF56300">
    <property type="entry name" value="Metallo-dependent phosphatases"/>
    <property type="match status" value="1"/>
</dbReference>
<dbReference type="Gene3D" id="3.60.21.10">
    <property type="match status" value="1"/>
</dbReference>
<dbReference type="InterPro" id="IPR007708">
    <property type="entry name" value="DBR1_C"/>
</dbReference>
<dbReference type="Proteomes" id="UP000037751">
    <property type="component" value="Unassembled WGS sequence"/>
</dbReference>
<dbReference type="InterPro" id="IPR004843">
    <property type="entry name" value="Calcineurin-like_PHP"/>
</dbReference>
<organism evidence="15 16">
    <name type="scientific">Malassezia pachydermatis</name>
    <dbReference type="NCBI Taxonomy" id="77020"/>
    <lineage>
        <taxon>Eukaryota</taxon>
        <taxon>Fungi</taxon>
        <taxon>Dikarya</taxon>
        <taxon>Basidiomycota</taxon>
        <taxon>Ustilaginomycotina</taxon>
        <taxon>Malasseziomycetes</taxon>
        <taxon>Malasseziales</taxon>
        <taxon>Malasseziaceae</taxon>
        <taxon>Malassezia</taxon>
    </lineage>
</organism>
<accession>A0A0M8MWL6</accession>
<keyword evidence="12" id="KW-0539">Nucleus</keyword>
<keyword evidence="11" id="KW-0464">Manganese</keyword>
<evidence type="ECO:0000256" key="5">
    <source>
        <dbReference type="ARBA" id="ARBA00006045"/>
    </source>
</evidence>
<dbReference type="EMBL" id="LGAV01000002">
    <property type="protein sequence ID" value="KOS15784.1"/>
    <property type="molecule type" value="Genomic_DNA"/>
</dbReference>
<name>A0A0M8MWL6_9BASI</name>
<keyword evidence="9" id="KW-0862">Zinc</keyword>
<evidence type="ECO:0000256" key="4">
    <source>
        <dbReference type="ARBA" id="ARBA00004123"/>
    </source>
</evidence>
<dbReference type="OrthoDB" id="407609at2759"/>
<keyword evidence="16" id="KW-1185">Reference proteome</keyword>
<dbReference type="FunFam" id="3.60.21.10:FF:000035">
    <property type="entry name" value="Lariat debranching enzyme"/>
    <property type="match status" value="1"/>
</dbReference>
<evidence type="ECO:0000256" key="9">
    <source>
        <dbReference type="ARBA" id="ARBA00022833"/>
    </source>
</evidence>
<comment type="subcellular location">
    <subcellularLocation>
        <location evidence="4">Nucleus</location>
    </subcellularLocation>
</comment>
<keyword evidence="7" id="KW-0479">Metal-binding</keyword>
<dbReference type="InterPro" id="IPR029052">
    <property type="entry name" value="Metallo-depent_PP-like"/>
</dbReference>
<comment type="similarity">
    <text evidence="5">Belongs to the lariat debranching enzyme family.</text>
</comment>
<evidence type="ECO:0000256" key="8">
    <source>
        <dbReference type="ARBA" id="ARBA00022801"/>
    </source>
</evidence>
<dbReference type="PANTHER" id="PTHR12849:SF0">
    <property type="entry name" value="LARIAT DEBRANCHING ENZYME"/>
    <property type="match status" value="1"/>
</dbReference>
<feature type="region of interest" description="Disordered" evidence="13">
    <location>
        <begin position="245"/>
        <end position="270"/>
    </location>
</feature>
<evidence type="ECO:0000256" key="11">
    <source>
        <dbReference type="ARBA" id="ARBA00023211"/>
    </source>
</evidence>
<dbReference type="CDD" id="cd00844">
    <property type="entry name" value="MPP_Dbr1_N"/>
    <property type="match status" value="1"/>
</dbReference>
<evidence type="ECO:0000256" key="12">
    <source>
        <dbReference type="ARBA" id="ARBA00023242"/>
    </source>
</evidence>
<dbReference type="RefSeq" id="XP_017993416.1">
    <property type="nucleotide sequence ID" value="XM_018137178.1"/>
</dbReference>
<keyword evidence="8" id="KW-0378">Hydrolase</keyword>